<sequence>MVRKRQIWREVDRKEGTCSGESPVDGIIDAADGGASDNEAAAAVFKAIRMQGWSAIPMPRELHVGVYASINPIWCLKPPLPSPLTGIILPRHTELVIDCSQTRQRSFWTAMTVQTAYELGQQMVNLKCLIHRYPHGAQGVPAGHNPFAPGWCLGIVIALVEGHVLGRRLARDKESLTEGSLKSLTFEAVMLPNIGFQQINQLASTNSDPPAAAPSQSISLPALTEVSGVTHGHLKTDERGWTTPALERVVCAPGTVVPGIADIRPLIATSRSLADLQVAQQTPPQLVELFGSIPVGQHQALANLRTIGHIRLYGIESADLTDGLRDLQRCLVDRACSKSLDLLCVMVHRSDCHSLLLNDFSTFKALASLIDTTCSPSGKVISLIHPPADGIHDVPLTHLLSYTRWDFGKLPACGLPLLSALLDTYNLQLDVLDNNLLCFEVQGMRPIRYRYVWTVTQDQVARPRNGRIAESLVGELRFSWWVPPGGCSIAIECADGWSPSADTDPPEPLELEAFSPIGLEPVRGLIVKGRIGLGVARVLLRKVRPNLEKLQLADMTTTDVLDILAWRVPKELALDSLQTEEAGQPPVVPFDERFRTIRTLTAKGDVALQFAAALRQHIPSLDMLAVAGSETEARQVLVNGGRAPITRLSLGFVSEGRCESIKADDEREGITLGDHKDQLPRISSLVMHLDVPRGDVTDPGTFILSSIWSVLEIESISQLTVVLLQRHHLDALQAAMQRRFPDGDAMEGQIRFVQGQIHVVLMDNHVAALRKAAFAHSSTADLLEEAMMRTEDPQHRLAMITDLAATVDRLSLYLPSLPLDVSATALAADWAGRVRAAMPMSVADPPSAPRRLKAPIVAAIQRRGMAMEPMMRLQGGSPCIPSPSVIASASQLMAILHKTGEQITGIEPLYKATADGHAFTDMLGRVGDATCLLLLARANGHAHGCYFAAGLQAPPQDSHLPAAHRVATHSFANALVFKASGASPPTFQSPSPTLQFITVLRAENGHHGQLPKVTVGRSIGHEWLGLWAPPPVGWVQGGVDGRCCVREAWEVPVRLHPSLPPVGYAVHVSVVDEIEVFRLVG</sequence>
<dbReference type="EMBL" id="CDMY01000405">
    <property type="protein sequence ID" value="CEM10817.1"/>
    <property type="molecule type" value="Genomic_DNA"/>
</dbReference>
<evidence type="ECO:0000313" key="1">
    <source>
        <dbReference type="EMBL" id="CEM10817.1"/>
    </source>
</evidence>
<dbReference type="PhylomeDB" id="A0A0G4FCC9"/>
<dbReference type="VEuPathDB" id="CryptoDB:Vbra_15050"/>
<evidence type="ECO:0008006" key="3">
    <source>
        <dbReference type="Google" id="ProtNLM"/>
    </source>
</evidence>
<proteinExistence type="predicted"/>
<dbReference type="InParanoid" id="A0A0G4FCC9"/>
<organism evidence="1 2">
    <name type="scientific">Vitrella brassicaformis (strain CCMP3155)</name>
    <dbReference type="NCBI Taxonomy" id="1169540"/>
    <lineage>
        <taxon>Eukaryota</taxon>
        <taxon>Sar</taxon>
        <taxon>Alveolata</taxon>
        <taxon>Colpodellida</taxon>
        <taxon>Vitrellaceae</taxon>
        <taxon>Vitrella</taxon>
    </lineage>
</organism>
<keyword evidence="2" id="KW-1185">Reference proteome</keyword>
<name>A0A0G4FCC9_VITBC</name>
<dbReference type="Proteomes" id="UP000041254">
    <property type="component" value="Unassembled WGS sequence"/>
</dbReference>
<protein>
    <recommendedName>
        <fullName evidence="3">TLDc domain-containing protein</fullName>
    </recommendedName>
</protein>
<gene>
    <name evidence="1" type="ORF">Vbra_15050</name>
</gene>
<dbReference type="AlphaFoldDB" id="A0A0G4FCC9"/>
<evidence type="ECO:0000313" key="2">
    <source>
        <dbReference type="Proteomes" id="UP000041254"/>
    </source>
</evidence>
<accession>A0A0G4FCC9</accession>
<reference evidence="1 2" key="1">
    <citation type="submission" date="2014-11" db="EMBL/GenBank/DDBJ databases">
        <authorList>
            <person name="Zhu J."/>
            <person name="Qi W."/>
            <person name="Song R."/>
        </authorList>
    </citation>
    <scope>NUCLEOTIDE SEQUENCE [LARGE SCALE GENOMIC DNA]</scope>
</reference>